<proteinExistence type="predicted"/>
<dbReference type="InterPro" id="IPR037522">
    <property type="entry name" value="HD_GYP_dom"/>
</dbReference>
<dbReference type="STRING" id="1123010.SAMN02745724_00219"/>
<dbReference type="GO" id="GO:0008081">
    <property type="term" value="F:phosphoric diester hydrolase activity"/>
    <property type="evidence" value="ECO:0007669"/>
    <property type="project" value="UniProtKB-ARBA"/>
</dbReference>
<dbReference type="OrthoDB" id="9764808at2"/>
<accession>A0A1I1E6A2</accession>
<dbReference type="Pfam" id="PF11871">
    <property type="entry name" value="DUF3391"/>
    <property type="match status" value="1"/>
</dbReference>
<evidence type="ECO:0000313" key="2">
    <source>
        <dbReference type="EMBL" id="SFB82172.1"/>
    </source>
</evidence>
<dbReference type="EMBL" id="FOLO01000001">
    <property type="protein sequence ID" value="SFB82172.1"/>
    <property type="molecule type" value="Genomic_DNA"/>
</dbReference>
<dbReference type="Pfam" id="PF13487">
    <property type="entry name" value="HD_5"/>
    <property type="match status" value="1"/>
</dbReference>
<dbReference type="PROSITE" id="PS51832">
    <property type="entry name" value="HD_GYP"/>
    <property type="match status" value="1"/>
</dbReference>
<sequence>MLKTYSISDLRPGMFVKNVSKQKKKLKIKTHGWVRSQNLIEQLKKEGILEVVVDLAQKDPTIVSQKQETIVEKKLQESASKNIESTEKIKKTKKQILDDISLEQEFSKACITYDQSLNKVRTVHQDIASGMKVDIKILQKVATEIIDSVFRNEDAMAVLTRLRDKNAYAWRHTINSAILISVFARYLNYSKKSAHELTLGALLHDLGQARVPLGIINKLSSLSELENKAMQKHVAHGFNLSKTQKGVTPVMLDMIVNHHERLDGSGYPRGITGEKLSKAARMMAIVDAYDAMTADRVFKQGLEPISVLRHLLGQKEKYDSVLVQKFIKCMGVHPVGSIVKLTTDRLAIVLAGNRHDPIRPKVKVFYNAKHKHYITSKDIHLSEQDSTLKIISGVRPQDHQINLSRLLKEQLIA</sequence>
<dbReference type="InterPro" id="IPR003607">
    <property type="entry name" value="HD/PDEase_dom"/>
</dbReference>
<evidence type="ECO:0000259" key="1">
    <source>
        <dbReference type="PROSITE" id="PS51832"/>
    </source>
</evidence>
<dbReference type="SUPFAM" id="SSF109604">
    <property type="entry name" value="HD-domain/PDEase-like"/>
    <property type="match status" value="1"/>
</dbReference>
<dbReference type="CDD" id="cd00077">
    <property type="entry name" value="HDc"/>
    <property type="match status" value="1"/>
</dbReference>
<keyword evidence="3" id="KW-1185">Reference proteome</keyword>
<organism evidence="2 3">
    <name type="scientific">Pseudoalteromonas denitrificans DSM 6059</name>
    <dbReference type="NCBI Taxonomy" id="1123010"/>
    <lineage>
        <taxon>Bacteria</taxon>
        <taxon>Pseudomonadati</taxon>
        <taxon>Pseudomonadota</taxon>
        <taxon>Gammaproteobacteria</taxon>
        <taxon>Alteromonadales</taxon>
        <taxon>Pseudoalteromonadaceae</taxon>
        <taxon>Pseudoalteromonas</taxon>
    </lineage>
</organism>
<dbReference type="SMART" id="SM00471">
    <property type="entry name" value="HDc"/>
    <property type="match status" value="1"/>
</dbReference>
<dbReference type="AlphaFoldDB" id="A0A1I1E6A2"/>
<dbReference type="InterPro" id="IPR021812">
    <property type="entry name" value="DUF3391"/>
</dbReference>
<feature type="domain" description="HD-GYP" evidence="1">
    <location>
        <begin position="147"/>
        <end position="342"/>
    </location>
</feature>
<gene>
    <name evidence="2" type="ORF">SAMN02745724_00219</name>
</gene>
<name>A0A1I1E6A2_9GAMM</name>
<dbReference type="Gene3D" id="1.10.3210.10">
    <property type="entry name" value="Hypothetical protein af1432"/>
    <property type="match status" value="1"/>
</dbReference>
<dbReference type="PANTHER" id="PTHR43155:SF2">
    <property type="entry name" value="CYCLIC DI-GMP PHOSPHODIESTERASE PA4108"/>
    <property type="match status" value="1"/>
</dbReference>
<dbReference type="PANTHER" id="PTHR43155">
    <property type="entry name" value="CYCLIC DI-GMP PHOSPHODIESTERASE PA4108-RELATED"/>
    <property type="match status" value="1"/>
</dbReference>
<evidence type="ECO:0000313" key="3">
    <source>
        <dbReference type="Proteomes" id="UP000198862"/>
    </source>
</evidence>
<dbReference type="RefSeq" id="WP_091978972.1">
    <property type="nucleotide sequence ID" value="NZ_FOLO01000001.1"/>
</dbReference>
<reference evidence="2 3" key="1">
    <citation type="submission" date="2016-10" db="EMBL/GenBank/DDBJ databases">
        <authorList>
            <person name="de Groot N.N."/>
        </authorList>
    </citation>
    <scope>NUCLEOTIDE SEQUENCE [LARGE SCALE GENOMIC DNA]</scope>
    <source>
        <strain evidence="2 3">DSM 6059</strain>
    </source>
</reference>
<dbReference type="Proteomes" id="UP000198862">
    <property type="component" value="Unassembled WGS sequence"/>
</dbReference>
<protein>
    <submittedName>
        <fullName evidence="2">HD-GYP domain, c-di-GMP phosphodiesterase class II (Or its inactivated variant)</fullName>
    </submittedName>
</protein>